<dbReference type="GO" id="GO:0016757">
    <property type="term" value="F:glycosyltransferase activity"/>
    <property type="evidence" value="ECO:0007669"/>
    <property type="project" value="InterPro"/>
</dbReference>
<dbReference type="EMBL" id="DRBC01000262">
    <property type="protein sequence ID" value="HDN84969.1"/>
    <property type="molecule type" value="Genomic_DNA"/>
</dbReference>
<evidence type="ECO:0000313" key="2">
    <source>
        <dbReference type="EMBL" id="HDN84969.1"/>
    </source>
</evidence>
<dbReference type="InterPro" id="IPR040911">
    <property type="entry name" value="Exostosin_GT47"/>
</dbReference>
<reference evidence="2" key="1">
    <citation type="journal article" date="2020" name="mSystems">
        <title>Genome- and Community-Level Interaction Insights into Carbon Utilization and Element Cycling Functions of Hydrothermarchaeota in Hydrothermal Sediment.</title>
        <authorList>
            <person name="Zhou Z."/>
            <person name="Liu Y."/>
            <person name="Xu W."/>
            <person name="Pan J."/>
            <person name="Luo Z.H."/>
            <person name="Li M."/>
        </authorList>
    </citation>
    <scope>NUCLEOTIDE SEQUENCE [LARGE SCALE GENOMIC DNA]</scope>
    <source>
        <strain evidence="2">HyVt-219</strain>
    </source>
</reference>
<protein>
    <recommendedName>
        <fullName evidence="1">Exostosin GT47 domain-containing protein</fullName>
    </recommendedName>
</protein>
<feature type="domain" description="Exostosin GT47" evidence="1">
    <location>
        <begin position="111"/>
        <end position="242"/>
    </location>
</feature>
<accession>A0A7V0MZM2</accession>
<dbReference type="AlphaFoldDB" id="A0A7V0MZM2"/>
<dbReference type="InterPro" id="IPR004263">
    <property type="entry name" value="Exostosin"/>
</dbReference>
<dbReference type="Proteomes" id="UP000885660">
    <property type="component" value="Unassembled WGS sequence"/>
</dbReference>
<name>A0A7V0MZM2_UNCAE</name>
<organism evidence="2">
    <name type="scientific">Aerophobetes bacterium</name>
    <dbReference type="NCBI Taxonomy" id="2030807"/>
    <lineage>
        <taxon>Bacteria</taxon>
        <taxon>Candidatus Aerophobota</taxon>
    </lineage>
</organism>
<dbReference type="PANTHER" id="PTHR11062:SF391">
    <property type="entry name" value="PIN DOMAIN-CONTAINING PROTEIN"/>
    <property type="match status" value="1"/>
</dbReference>
<dbReference type="PANTHER" id="PTHR11062">
    <property type="entry name" value="EXOSTOSIN HEPARAN SULFATE GLYCOSYLTRANSFERASE -RELATED"/>
    <property type="match status" value="1"/>
</dbReference>
<gene>
    <name evidence="2" type="ORF">ENG47_04345</name>
</gene>
<proteinExistence type="predicted"/>
<evidence type="ECO:0000259" key="1">
    <source>
        <dbReference type="Pfam" id="PF03016"/>
    </source>
</evidence>
<dbReference type="Pfam" id="PF03016">
    <property type="entry name" value="Exostosin_GT47"/>
    <property type="match status" value="1"/>
</dbReference>
<comment type="caution">
    <text evidence="2">The sequence shown here is derived from an EMBL/GenBank/DDBJ whole genome shotgun (WGS) entry which is preliminary data.</text>
</comment>
<sequence length="298" mass="34982">MRGEERMKIYILPVNKQFQPESQPLQYPPHNEDYGVEQDFHKYILRHEELLTRNPDKADWHYLPIYWNRWHISHDFALTGLEELQQEVSRCILDDTKTFTICQYAAGPSVNLGKTVVFFSSRNTKEGIDIPLLCSPHEKPPVMPPKKYLACFNGTIVRHPLRREMVNQLKGQEDIYIGGMVETKLFVKIIMESYIALCPRGYGGSSYRFFEAMQLGVVPFLIGDIDTRPFKRYINWDEISFFSSSISEVQDRLASLRKSDKSKLLLMGKKAFICWRDHLNYQKWCPYVIKELEEIICK</sequence>